<dbReference type="SUPFAM" id="SSF55961">
    <property type="entry name" value="Bet v1-like"/>
    <property type="match status" value="1"/>
</dbReference>
<dbReference type="Proteomes" id="UP000241890">
    <property type="component" value="Unassembled WGS sequence"/>
</dbReference>
<proteinExistence type="inferred from homology"/>
<dbReference type="Gene3D" id="3.30.530.20">
    <property type="match status" value="1"/>
</dbReference>
<dbReference type="OrthoDB" id="292693at2759"/>
<dbReference type="InterPro" id="IPR005031">
    <property type="entry name" value="COQ10_START"/>
</dbReference>
<dbReference type="GO" id="GO:0045333">
    <property type="term" value="P:cellular respiration"/>
    <property type="evidence" value="ECO:0007669"/>
    <property type="project" value="InterPro"/>
</dbReference>
<evidence type="ECO:0000256" key="3">
    <source>
        <dbReference type="ARBA" id="ARBA00024947"/>
    </source>
</evidence>
<dbReference type="GO" id="GO:0005739">
    <property type="term" value="C:mitochondrion"/>
    <property type="evidence" value="ECO:0007669"/>
    <property type="project" value="TreeGrafter"/>
</dbReference>
<evidence type="ECO:0000256" key="2">
    <source>
        <dbReference type="ARBA" id="ARBA00011814"/>
    </source>
</evidence>
<evidence type="ECO:0000256" key="1">
    <source>
        <dbReference type="ARBA" id="ARBA00006885"/>
    </source>
</evidence>
<dbReference type="InParanoid" id="A0A2R5GVZ8"/>
<protein>
    <submittedName>
        <fullName evidence="5">Coenzyme Q-binding protein COQ10-like, mitochondrial</fullName>
    </submittedName>
</protein>
<comment type="caution">
    <text evidence="5">The sequence shown here is derived from an EMBL/GenBank/DDBJ whole genome shotgun (WGS) entry which is preliminary data.</text>
</comment>
<dbReference type="PANTHER" id="PTHR12901">
    <property type="entry name" value="SPERM PROTEIN HOMOLOG"/>
    <property type="match status" value="1"/>
</dbReference>
<dbReference type="Pfam" id="PF03364">
    <property type="entry name" value="Polyketide_cyc"/>
    <property type="match status" value="1"/>
</dbReference>
<sequence length="195" mass="22280">MLAARARARGLGASRKRVLAHSGCGVGQPGASPGRFRSYGEALRTVAVQRELPFDRLDVFKVVVDVVKYPEFLPYCTEASMTSFGNQQMRAEVVFAHKLFQERMQYEISWKSPEMVLSVATDTKFAKRIEYLWHFEETKPHRTLVDVELKVAFTSSSSAFLFDMFADRIQDRVFQAFAGRIRELARLSKERESTV</sequence>
<evidence type="ECO:0000259" key="4">
    <source>
        <dbReference type="Pfam" id="PF03364"/>
    </source>
</evidence>
<gene>
    <name evidence="5" type="ORF">FCC1311_080341</name>
</gene>
<comment type="function">
    <text evidence="3">Required for the function of coenzyme Q in the respiratory chain. May serve as a chaperone or may be involved in the transport of Q6 from its site of synthesis to the catalytic sites of the respiratory complexes.</text>
</comment>
<reference evidence="5 6" key="1">
    <citation type="submission" date="2017-12" db="EMBL/GenBank/DDBJ databases">
        <title>Sequencing, de novo assembly and annotation of complete genome of a new Thraustochytrid species, strain FCC1311.</title>
        <authorList>
            <person name="Sedici K."/>
            <person name="Godart F."/>
            <person name="Aiese Cigliano R."/>
            <person name="Sanseverino W."/>
            <person name="Barakat M."/>
            <person name="Ortet P."/>
            <person name="Marechal E."/>
            <person name="Cagnac O."/>
            <person name="Amato A."/>
        </authorList>
    </citation>
    <scope>NUCLEOTIDE SEQUENCE [LARGE SCALE GENOMIC DNA]</scope>
</reference>
<dbReference type="EMBL" id="BEYU01000212">
    <property type="protein sequence ID" value="GBG34745.1"/>
    <property type="molecule type" value="Genomic_DNA"/>
</dbReference>
<feature type="domain" description="Coenzyme Q-binding protein COQ10 START" evidence="4">
    <location>
        <begin position="58"/>
        <end position="177"/>
    </location>
</feature>
<dbReference type="InterPro" id="IPR044996">
    <property type="entry name" value="COQ10-like"/>
</dbReference>
<accession>A0A2R5GVZ8</accession>
<comment type="subunit">
    <text evidence="2">Interacts with coenzyme Q.</text>
</comment>
<dbReference type="AlphaFoldDB" id="A0A2R5GVZ8"/>
<dbReference type="InterPro" id="IPR023393">
    <property type="entry name" value="START-like_dom_sf"/>
</dbReference>
<keyword evidence="6" id="KW-1185">Reference proteome</keyword>
<organism evidence="5 6">
    <name type="scientific">Hondaea fermentalgiana</name>
    <dbReference type="NCBI Taxonomy" id="2315210"/>
    <lineage>
        <taxon>Eukaryota</taxon>
        <taxon>Sar</taxon>
        <taxon>Stramenopiles</taxon>
        <taxon>Bigyra</taxon>
        <taxon>Labyrinthulomycetes</taxon>
        <taxon>Thraustochytrida</taxon>
        <taxon>Thraustochytriidae</taxon>
        <taxon>Hondaea</taxon>
    </lineage>
</organism>
<evidence type="ECO:0000313" key="6">
    <source>
        <dbReference type="Proteomes" id="UP000241890"/>
    </source>
</evidence>
<evidence type="ECO:0000313" key="5">
    <source>
        <dbReference type="EMBL" id="GBG34745.1"/>
    </source>
</evidence>
<dbReference type="GO" id="GO:0048039">
    <property type="term" value="F:ubiquinone binding"/>
    <property type="evidence" value="ECO:0007669"/>
    <property type="project" value="InterPro"/>
</dbReference>
<comment type="similarity">
    <text evidence="1">Belongs to the COQ10 family.</text>
</comment>
<name>A0A2R5GVZ8_9STRA</name>
<dbReference type="PANTHER" id="PTHR12901:SF10">
    <property type="entry name" value="COENZYME Q-BINDING PROTEIN COQ10, MITOCHONDRIAL"/>
    <property type="match status" value="1"/>
</dbReference>